<feature type="binding site" description="distal binding residue" evidence="5">
    <location>
        <position position="82"/>
    </location>
    <ligand>
        <name>heme</name>
        <dbReference type="ChEBI" id="CHEBI:30413"/>
    </ligand>
    <ligandPart>
        <name>Fe</name>
        <dbReference type="ChEBI" id="CHEBI:18248"/>
    </ligandPart>
</feature>
<dbReference type="InterPro" id="IPR001486">
    <property type="entry name" value="Hemoglobin_trunc"/>
</dbReference>
<dbReference type="GO" id="GO:0020037">
    <property type="term" value="F:heme binding"/>
    <property type="evidence" value="ECO:0007669"/>
    <property type="project" value="InterPro"/>
</dbReference>
<evidence type="ECO:0000256" key="3">
    <source>
        <dbReference type="ARBA" id="ARBA00022723"/>
    </source>
</evidence>
<keyword evidence="1" id="KW-0813">Transport</keyword>
<dbReference type="AlphaFoldDB" id="A0A545T4D0"/>
<keyword evidence="2 5" id="KW-0349">Heme</keyword>
<gene>
    <name evidence="6" type="ORF">FLL45_17840</name>
</gene>
<evidence type="ECO:0000256" key="1">
    <source>
        <dbReference type="ARBA" id="ARBA00022448"/>
    </source>
</evidence>
<organism evidence="6 7">
    <name type="scientific">Aliikangiella marina</name>
    <dbReference type="NCBI Taxonomy" id="1712262"/>
    <lineage>
        <taxon>Bacteria</taxon>
        <taxon>Pseudomonadati</taxon>
        <taxon>Pseudomonadota</taxon>
        <taxon>Gammaproteobacteria</taxon>
        <taxon>Oceanospirillales</taxon>
        <taxon>Pleioneaceae</taxon>
        <taxon>Aliikangiella</taxon>
    </lineage>
</organism>
<comment type="caution">
    <text evidence="6">The sequence shown here is derived from an EMBL/GenBank/DDBJ whole genome shotgun (WGS) entry which is preliminary data.</text>
</comment>
<dbReference type="Proteomes" id="UP000317839">
    <property type="component" value="Unassembled WGS sequence"/>
</dbReference>
<name>A0A545T4D0_9GAMM</name>
<keyword evidence="3 5" id="KW-0479">Metal-binding</keyword>
<dbReference type="SUPFAM" id="SSF46458">
    <property type="entry name" value="Globin-like"/>
    <property type="match status" value="1"/>
</dbReference>
<dbReference type="Gene3D" id="1.10.490.10">
    <property type="entry name" value="Globins"/>
    <property type="match status" value="1"/>
</dbReference>
<dbReference type="GO" id="GO:0046872">
    <property type="term" value="F:metal ion binding"/>
    <property type="evidence" value="ECO:0007669"/>
    <property type="project" value="UniProtKB-KW"/>
</dbReference>
<keyword evidence="4 5" id="KW-0408">Iron</keyword>
<reference evidence="6 7" key="1">
    <citation type="submission" date="2019-06" db="EMBL/GenBank/DDBJ databases">
        <title>Draft genome of Aliikangiella marina GYP-15.</title>
        <authorList>
            <person name="Wang G."/>
        </authorList>
    </citation>
    <scope>NUCLEOTIDE SEQUENCE [LARGE SCALE GENOMIC DNA]</scope>
    <source>
        <strain evidence="6 7">GYP-15</strain>
    </source>
</reference>
<dbReference type="GO" id="GO:0019825">
    <property type="term" value="F:oxygen binding"/>
    <property type="evidence" value="ECO:0007669"/>
    <property type="project" value="InterPro"/>
</dbReference>
<dbReference type="OrthoDB" id="9795814at2"/>
<proteinExistence type="predicted"/>
<dbReference type="Pfam" id="PF01152">
    <property type="entry name" value="Bac_globin"/>
    <property type="match status" value="1"/>
</dbReference>
<evidence type="ECO:0000256" key="5">
    <source>
        <dbReference type="PIRSR" id="PIRSR601486-1"/>
    </source>
</evidence>
<protein>
    <submittedName>
        <fullName evidence="6">Group 1 truncated hemoglobin</fullName>
    </submittedName>
</protein>
<dbReference type="InterPro" id="IPR009050">
    <property type="entry name" value="Globin-like_sf"/>
</dbReference>
<evidence type="ECO:0000256" key="2">
    <source>
        <dbReference type="ARBA" id="ARBA00022617"/>
    </source>
</evidence>
<dbReference type="EMBL" id="VIKR01000005">
    <property type="protein sequence ID" value="TQV72084.1"/>
    <property type="molecule type" value="Genomic_DNA"/>
</dbReference>
<dbReference type="InterPro" id="IPR012292">
    <property type="entry name" value="Globin/Proto"/>
</dbReference>
<accession>A0A545T4D0</accession>
<evidence type="ECO:0000313" key="6">
    <source>
        <dbReference type="EMBL" id="TQV72084.1"/>
    </source>
</evidence>
<dbReference type="RefSeq" id="WP_142943412.1">
    <property type="nucleotide sequence ID" value="NZ_VIKR01000005.1"/>
</dbReference>
<evidence type="ECO:0000256" key="4">
    <source>
        <dbReference type="ARBA" id="ARBA00023004"/>
    </source>
</evidence>
<dbReference type="CDD" id="cd00454">
    <property type="entry name" value="TrHb1_N"/>
    <property type="match status" value="1"/>
</dbReference>
<keyword evidence="7" id="KW-1185">Reference proteome</keyword>
<sequence length="133" mass="15497">MALSLPNSHEHGENNLFTRIGGEAAVEAAVNIFYEKFLDNPEINSFFDSTSVVDQIEKMRVFLRLIMQENTQYDRDLVRKAHAPLLERGLNDHHFDIFIELMEESLQELEIPKEIIGEFMLIAETYRDDVLVR</sequence>
<evidence type="ECO:0000313" key="7">
    <source>
        <dbReference type="Proteomes" id="UP000317839"/>
    </source>
</evidence>